<feature type="domain" description="Abortive phage infection protein C-terminal" evidence="1">
    <location>
        <begin position="276"/>
        <end position="338"/>
    </location>
</feature>
<dbReference type="InterPro" id="IPR018891">
    <property type="entry name" value="AIPR_C"/>
</dbReference>
<reference evidence="3" key="1">
    <citation type="journal article" date="2019" name="Int. J. Syst. Evol. Microbiol.">
        <title>The Global Catalogue of Microorganisms (GCM) 10K type strain sequencing project: providing services to taxonomists for standard genome sequencing and annotation.</title>
        <authorList>
            <consortium name="The Broad Institute Genomics Platform"/>
            <consortium name="The Broad Institute Genome Sequencing Center for Infectious Disease"/>
            <person name="Wu L."/>
            <person name="Ma J."/>
        </authorList>
    </citation>
    <scope>NUCLEOTIDE SEQUENCE [LARGE SCALE GENOMIC DNA]</scope>
    <source>
        <strain evidence="3">CGMCC 4.7304</strain>
    </source>
</reference>
<protein>
    <submittedName>
        <fullName evidence="2">AIPR family protein</fullName>
    </submittedName>
</protein>
<evidence type="ECO:0000313" key="2">
    <source>
        <dbReference type="EMBL" id="MFC5719623.1"/>
    </source>
</evidence>
<evidence type="ECO:0000259" key="1">
    <source>
        <dbReference type="Pfam" id="PF10592"/>
    </source>
</evidence>
<dbReference type="Pfam" id="PF10592">
    <property type="entry name" value="AIPR"/>
    <property type="match status" value="1"/>
</dbReference>
<accession>A0ABW0YVM8</accession>
<comment type="caution">
    <text evidence="2">The sequence shown here is derived from an EMBL/GenBank/DDBJ whole genome shotgun (WGS) entry which is preliminary data.</text>
</comment>
<evidence type="ECO:0000313" key="3">
    <source>
        <dbReference type="Proteomes" id="UP001596083"/>
    </source>
</evidence>
<sequence length="349" mass="38141">MESQVTDSRDAGRHVVVDEVRAALDRDFSHLISMEDVTASSEASRRQMFLSRALAALAIRRLTGVSNVAAAAAVVDGHEDRGLDAMGIIAEDRRLCLVQAKWSNDGTAGVGEIAVLRMRDALQKLVKGRYARFNSRVRDLAPAVGSLFEEPRFDVTMVFAVMGDGHLHPNVLAEIAETREDLAGPGMSLRHRVLHAPILHSEAGMPTLEPPVSLAVRMDNWMRETTGPYNALCGVVGIGDVADWYGNYRTRLIHQTLRTLLPIPRIQQKTAEMLETRKFWHLSPGITLLCDSIEPQCPGTDSGEGATGSFDLDGVKIINGAQTVASIHSYKQSQSPLPETSLLVRMIAE</sequence>
<proteinExistence type="predicted"/>
<gene>
    <name evidence="2" type="ORF">ACFP1Z_05445</name>
</gene>
<name>A0ABW0YVM8_9ACTN</name>
<dbReference type="RefSeq" id="WP_390314732.1">
    <property type="nucleotide sequence ID" value="NZ_JBHSPB010000003.1"/>
</dbReference>
<organism evidence="2 3">
    <name type="scientific">Streptomyces gamaensis</name>
    <dbReference type="NCBI Taxonomy" id="1763542"/>
    <lineage>
        <taxon>Bacteria</taxon>
        <taxon>Bacillati</taxon>
        <taxon>Actinomycetota</taxon>
        <taxon>Actinomycetes</taxon>
        <taxon>Kitasatosporales</taxon>
        <taxon>Streptomycetaceae</taxon>
        <taxon>Streptomyces</taxon>
    </lineage>
</organism>
<keyword evidence="3" id="KW-1185">Reference proteome</keyword>
<dbReference type="EMBL" id="JBHSPB010000003">
    <property type="protein sequence ID" value="MFC5719623.1"/>
    <property type="molecule type" value="Genomic_DNA"/>
</dbReference>
<dbReference type="Proteomes" id="UP001596083">
    <property type="component" value="Unassembled WGS sequence"/>
</dbReference>